<evidence type="ECO:0000256" key="1">
    <source>
        <dbReference type="SAM" id="MobiDB-lite"/>
    </source>
</evidence>
<comment type="caution">
    <text evidence="2">The sequence shown here is derived from an EMBL/GenBank/DDBJ whole genome shotgun (WGS) entry which is preliminary data.</text>
</comment>
<protein>
    <submittedName>
        <fullName evidence="2">Uncharacterized protein</fullName>
    </submittedName>
</protein>
<name>A0ABN9UL60_9DINO</name>
<feature type="region of interest" description="Disordered" evidence="1">
    <location>
        <begin position="1"/>
        <end position="103"/>
    </location>
</feature>
<evidence type="ECO:0000313" key="2">
    <source>
        <dbReference type="EMBL" id="CAK0860589.1"/>
    </source>
</evidence>
<reference evidence="2" key="1">
    <citation type="submission" date="2023-10" db="EMBL/GenBank/DDBJ databases">
        <authorList>
            <person name="Chen Y."/>
            <person name="Shah S."/>
            <person name="Dougan E. K."/>
            <person name="Thang M."/>
            <person name="Chan C."/>
        </authorList>
    </citation>
    <scope>NUCLEOTIDE SEQUENCE [LARGE SCALE GENOMIC DNA]</scope>
</reference>
<proteinExistence type="predicted"/>
<accession>A0ABN9UL60</accession>
<sequence length="103" mass="10781">MATTLGRDATTLLPRLGRSTNKDVRRRDSGSPGIGGSERVGAHTVATLGGADGSSTKSDKSDCMSGTTRNPRGTHSNLVGEILSTITRSRTSGMSSERMKDSR</sequence>
<gene>
    <name evidence="2" type="ORF">PCOR1329_LOCUS49507</name>
</gene>
<organism evidence="2 3">
    <name type="scientific">Prorocentrum cordatum</name>
    <dbReference type="NCBI Taxonomy" id="2364126"/>
    <lineage>
        <taxon>Eukaryota</taxon>
        <taxon>Sar</taxon>
        <taxon>Alveolata</taxon>
        <taxon>Dinophyceae</taxon>
        <taxon>Prorocentrales</taxon>
        <taxon>Prorocentraceae</taxon>
        <taxon>Prorocentrum</taxon>
    </lineage>
</organism>
<feature type="compositionally biased region" description="Basic and acidic residues" evidence="1">
    <location>
        <begin position="20"/>
        <end position="29"/>
    </location>
</feature>
<evidence type="ECO:0000313" key="3">
    <source>
        <dbReference type="Proteomes" id="UP001189429"/>
    </source>
</evidence>
<dbReference type="Proteomes" id="UP001189429">
    <property type="component" value="Unassembled WGS sequence"/>
</dbReference>
<feature type="compositionally biased region" description="Polar residues" evidence="1">
    <location>
        <begin position="64"/>
        <end position="77"/>
    </location>
</feature>
<feature type="compositionally biased region" description="Polar residues" evidence="1">
    <location>
        <begin position="84"/>
        <end position="95"/>
    </location>
</feature>
<dbReference type="EMBL" id="CAUYUJ010015993">
    <property type="protein sequence ID" value="CAK0860589.1"/>
    <property type="molecule type" value="Genomic_DNA"/>
</dbReference>
<keyword evidence="3" id="KW-1185">Reference proteome</keyword>